<name>E3QYD1_COLGM</name>
<dbReference type="HOGENOM" id="CLU_1147235_0_0_1"/>
<dbReference type="VEuPathDB" id="FungiDB:GLRG_11060"/>
<gene>
    <name evidence="2" type="ORF">GLRG_11060</name>
</gene>
<dbReference type="OrthoDB" id="4703408at2759"/>
<feature type="region of interest" description="Disordered" evidence="1">
    <location>
        <begin position="83"/>
        <end position="125"/>
    </location>
</feature>
<evidence type="ECO:0000313" key="3">
    <source>
        <dbReference type="Proteomes" id="UP000008782"/>
    </source>
</evidence>
<sequence>MSCDVRPVITSTKTLYVNPYETPLACPCAPPPSPSARGRSSSRWHSLAPFGRCPSHGCCTLDVAVHRCARRCRDPTRYNRYLRSLSASPRRDASSMPSRGMSPSRSRSYPHSSPHPSKPIHSDPFAAQHSASSWRRLRTFDRDPDFRAVESRDFRLALDELLDIGRVLLHAEAELDKARLRVERERARHRAAHGTACEGVLREYECGWIRRVADMVVGADDLALSAEVLADCWTRGGLAGSLKTAAGGGRSVGARQAAWRPDGTSKPDRGGTFVERALT</sequence>
<dbReference type="eggNOG" id="ENOG502T5XY">
    <property type="taxonomic scope" value="Eukaryota"/>
</dbReference>
<organism evidence="3">
    <name type="scientific">Colletotrichum graminicola (strain M1.001 / M2 / FGSC 10212)</name>
    <name type="common">Maize anthracnose fungus</name>
    <name type="synonym">Glomerella graminicola</name>
    <dbReference type="NCBI Taxonomy" id="645133"/>
    <lineage>
        <taxon>Eukaryota</taxon>
        <taxon>Fungi</taxon>
        <taxon>Dikarya</taxon>
        <taxon>Ascomycota</taxon>
        <taxon>Pezizomycotina</taxon>
        <taxon>Sordariomycetes</taxon>
        <taxon>Hypocreomycetidae</taxon>
        <taxon>Glomerellales</taxon>
        <taxon>Glomerellaceae</taxon>
        <taxon>Colletotrichum</taxon>
        <taxon>Colletotrichum graminicola species complex</taxon>
    </lineage>
</organism>
<feature type="compositionally biased region" description="Low complexity" evidence="1">
    <location>
        <begin position="94"/>
        <end position="115"/>
    </location>
</feature>
<dbReference type="Proteomes" id="UP000008782">
    <property type="component" value="Unassembled WGS sequence"/>
</dbReference>
<dbReference type="RefSeq" id="XP_008099889.1">
    <property type="nucleotide sequence ID" value="XM_008101698.1"/>
</dbReference>
<keyword evidence="3" id="KW-1185">Reference proteome</keyword>
<evidence type="ECO:0000313" key="2">
    <source>
        <dbReference type="EMBL" id="EFQ35869.1"/>
    </source>
</evidence>
<evidence type="ECO:0000256" key="1">
    <source>
        <dbReference type="SAM" id="MobiDB-lite"/>
    </source>
</evidence>
<dbReference type="EMBL" id="GG697402">
    <property type="protein sequence ID" value="EFQ35869.1"/>
    <property type="molecule type" value="Genomic_DNA"/>
</dbReference>
<protein>
    <submittedName>
        <fullName evidence="2">Uncharacterized protein</fullName>
    </submittedName>
</protein>
<dbReference type="STRING" id="645133.E3QYD1"/>
<reference evidence="3" key="1">
    <citation type="journal article" date="2012" name="Nat. Genet.">
        <title>Lifestyle transitions in plant pathogenic Colletotrichum fungi deciphered by genome and transcriptome analyses.</title>
        <authorList>
            <person name="O'Connell R.J."/>
            <person name="Thon M.R."/>
            <person name="Hacquard S."/>
            <person name="Amyotte S.G."/>
            <person name="Kleemann J."/>
            <person name="Torres M.F."/>
            <person name="Damm U."/>
            <person name="Buiate E.A."/>
            <person name="Epstein L."/>
            <person name="Alkan N."/>
            <person name="Altmueller J."/>
            <person name="Alvarado-Balderrama L."/>
            <person name="Bauser C.A."/>
            <person name="Becker C."/>
            <person name="Birren B.W."/>
            <person name="Chen Z."/>
            <person name="Choi J."/>
            <person name="Crouch J.A."/>
            <person name="Duvick J.P."/>
            <person name="Farman M.A."/>
            <person name="Gan P."/>
            <person name="Heiman D."/>
            <person name="Henrissat B."/>
            <person name="Howard R.J."/>
            <person name="Kabbage M."/>
            <person name="Koch C."/>
            <person name="Kracher B."/>
            <person name="Kubo Y."/>
            <person name="Law A.D."/>
            <person name="Lebrun M.-H."/>
            <person name="Lee Y.-H."/>
            <person name="Miyara I."/>
            <person name="Moore N."/>
            <person name="Neumann U."/>
            <person name="Nordstroem K."/>
            <person name="Panaccione D.G."/>
            <person name="Panstruga R."/>
            <person name="Place M."/>
            <person name="Proctor R.H."/>
            <person name="Prusky D."/>
            <person name="Rech G."/>
            <person name="Reinhardt R."/>
            <person name="Rollins J.A."/>
            <person name="Rounsley S."/>
            <person name="Schardl C.L."/>
            <person name="Schwartz D.C."/>
            <person name="Shenoy N."/>
            <person name="Shirasu K."/>
            <person name="Sikhakolli U.R."/>
            <person name="Stueber K."/>
            <person name="Sukno S.A."/>
            <person name="Sweigard J.A."/>
            <person name="Takano Y."/>
            <person name="Takahara H."/>
            <person name="Trail F."/>
            <person name="van der Does H.C."/>
            <person name="Voll L.M."/>
            <person name="Will I."/>
            <person name="Young S."/>
            <person name="Zeng Q."/>
            <person name="Zhang J."/>
            <person name="Zhou S."/>
            <person name="Dickman M.B."/>
            <person name="Schulze-Lefert P."/>
            <person name="Ver Loren van Themaat E."/>
            <person name="Ma L.-J."/>
            <person name="Vaillancourt L.J."/>
        </authorList>
    </citation>
    <scope>NUCLEOTIDE SEQUENCE [LARGE SCALE GENOMIC DNA]</scope>
    <source>
        <strain evidence="3">M1.001 / M2 / FGSC 10212</strain>
    </source>
</reference>
<proteinExistence type="predicted"/>
<dbReference type="GeneID" id="24416425"/>
<accession>E3QYD1</accession>
<feature type="region of interest" description="Disordered" evidence="1">
    <location>
        <begin position="253"/>
        <end position="279"/>
    </location>
</feature>
<dbReference type="AlphaFoldDB" id="E3QYD1"/>